<keyword evidence="4" id="KW-0479">Metal-binding</keyword>
<dbReference type="AlphaFoldDB" id="A0A9Q9BJ51"/>
<keyword evidence="1 4" id="KW-0808">Transferase</keyword>
<evidence type="ECO:0000313" key="6">
    <source>
        <dbReference type="EMBL" id="UTD01060.1"/>
    </source>
</evidence>
<feature type="binding site" evidence="4">
    <location>
        <position position="6"/>
    </location>
    <ligand>
        <name>Zn(2+)</name>
        <dbReference type="ChEBI" id="CHEBI:29105"/>
    </ligand>
</feature>
<gene>
    <name evidence="4 6" type="primary">accD</name>
    <name evidence="6" type="ORF">E4N86_10275</name>
</gene>
<sequence length="271" mass="29672">MDCPSCKVSYDEEVFTDNLMVCPHCNCHLRIEPRQRITYLTDENSFQELYPNLKTCNPIEMEGYEEKISAAEEKAALNEAVITGSCKIKGRDALLALMSFHFMGGSMGSVVGEKISRLMLKGATERIPVIIYATSGGARMQEGLFSLMQMAKTSSAAAELDEKGVPLFIMLCDPTTGGVTASFAMLGDITAAEPGALIGFAGPRVIEGTIRQQLPEGFQRAEFQLEKGFVDCIVPRQEQRQFFARMIDAHSLGLKETPKKKKTVGAINITA</sequence>
<keyword evidence="4" id="KW-0963">Cytoplasm</keyword>
<keyword evidence="3 4" id="KW-0275">Fatty acid biosynthesis</keyword>
<dbReference type="HAMAP" id="MF_01395">
    <property type="entry name" value="AcetylCoA_CT_beta"/>
    <property type="match status" value="1"/>
</dbReference>
<dbReference type="PROSITE" id="PS50980">
    <property type="entry name" value="COA_CT_NTER"/>
    <property type="match status" value="1"/>
</dbReference>
<dbReference type="PANTHER" id="PTHR42995">
    <property type="entry name" value="ACETYL-COENZYME A CARBOXYLASE CARBOXYL TRANSFERASE SUBUNIT BETA, CHLOROPLASTIC"/>
    <property type="match status" value="1"/>
</dbReference>
<dbReference type="InterPro" id="IPR029045">
    <property type="entry name" value="ClpP/crotonase-like_dom_sf"/>
</dbReference>
<evidence type="ECO:0000256" key="2">
    <source>
        <dbReference type="ARBA" id="ARBA00022832"/>
    </source>
</evidence>
<dbReference type="InterPro" id="IPR000438">
    <property type="entry name" value="Acetyl_CoA_COase_Trfase_b_su"/>
</dbReference>
<feature type="binding site" evidence="4">
    <location>
        <position position="22"/>
    </location>
    <ligand>
        <name>Zn(2+)</name>
        <dbReference type="ChEBI" id="CHEBI:29105"/>
    </ligand>
</feature>
<dbReference type="GO" id="GO:2001295">
    <property type="term" value="P:malonyl-CoA biosynthetic process"/>
    <property type="evidence" value="ECO:0007669"/>
    <property type="project" value="UniProtKB-UniRule"/>
</dbReference>
<keyword evidence="4" id="KW-0443">Lipid metabolism</keyword>
<evidence type="ECO:0000256" key="1">
    <source>
        <dbReference type="ARBA" id="ARBA00022679"/>
    </source>
</evidence>
<feature type="domain" description="CoA carboxyltransferase N-terminal" evidence="5">
    <location>
        <begin position="1"/>
        <end position="265"/>
    </location>
</feature>
<feature type="binding site" evidence="4">
    <location>
        <position position="3"/>
    </location>
    <ligand>
        <name>Zn(2+)</name>
        <dbReference type="ChEBI" id="CHEBI:29105"/>
    </ligand>
</feature>
<comment type="catalytic activity">
    <reaction evidence="4">
        <text>N(6)-carboxybiotinyl-L-lysyl-[protein] + acetyl-CoA = N(6)-biotinyl-L-lysyl-[protein] + malonyl-CoA</text>
        <dbReference type="Rhea" id="RHEA:54728"/>
        <dbReference type="Rhea" id="RHEA-COMP:10505"/>
        <dbReference type="Rhea" id="RHEA-COMP:10506"/>
        <dbReference type="ChEBI" id="CHEBI:57288"/>
        <dbReference type="ChEBI" id="CHEBI:57384"/>
        <dbReference type="ChEBI" id="CHEBI:83144"/>
        <dbReference type="ChEBI" id="CHEBI:83145"/>
        <dbReference type="EC" id="2.1.3.15"/>
    </reaction>
</comment>
<dbReference type="GO" id="GO:0008270">
    <property type="term" value="F:zinc ion binding"/>
    <property type="evidence" value="ECO:0007669"/>
    <property type="project" value="UniProtKB-UniRule"/>
</dbReference>
<dbReference type="GO" id="GO:0009317">
    <property type="term" value="C:acetyl-CoA carboxylase complex"/>
    <property type="evidence" value="ECO:0007669"/>
    <property type="project" value="InterPro"/>
</dbReference>
<organism evidence="6 7">
    <name type="scientific">Treponema denticola</name>
    <dbReference type="NCBI Taxonomy" id="158"/>
    <lineage>
        <taxon>Bacteria</taxon>
        <taxon>Pseudomonadati</taxon>
        <taxon>Spirochaetota</taxon>
        <taxon>Spirochaetia</taxon>
        <taxon>Spirochaetales</taxon>
        <taxon>Treponemataceae</taxon>
        <taxon>Treponema</taxon>
    </lineage>
</organism>
<keyword evidence="6" id="KW-0436">Ligase</keyword>
<keyword evidence="4" id="KW-0863">Zinc-finger</keyword>
<dbReference type="EMBL" id="CP051635">
    <property type="protein sequence ID" value="UTD01060.1"/>
    <property type="molecule type" value="Genomic_DNA"/>
</dbReference>
<dbReference type="EC" id="2.1.3.15" evidence="4"/>
<dbReference type="GO" id="GO:0003989">
    <property type="term" value="F:acetyl-CoA carboxylase activity"/>
    <property type="evidence" value="ECO:0007669"/>
    <property type="project" value="InterPro"/>
</dbReference>
<dbReference type="Proteomes" id="UP001056981">
    <property type="component" value="Chromosome"/>
</dbReference>
<dbReference type="NCBIfam" id="TIGR00515">
    <property type="entry name" value="accD"/>
    <property type="match status" value="1"/>
</dbReference>
<comment type="function">
    <text evidence="4">Component of the acetyl coenzyme A carboxylase (ACC) complex. Biotin carboxylase (BC) catalyzes the carboxylation of biotin on its carrier protein (BCCP) and then the CO(2) group is transferred by the transcarboxylase to acetyl-CoA to form malonyl-CoA.</text>
</comment>
<dbReference type="InterPro" id="IPR034733">
    <property type="entry name" value="AcCoA_carboxyl_beta"/>
</dbReference>
<evidence type="ECO:0000259" key="5">
    <source>
        <dbReference type="PROSITE" id="PS50980"/>
    </source>
</evidence>
<keyword evidence="4" id="KW-0547">Nucleotide-binding</keyword>
<feature type="zinc finger region" description="C4-type" evidence="4">
    <location>
        <begin position="3"/>
        <end position="25"/>
    </location>
</feature>
<dbReference type="GO" id="GO:0006633">
    <property type="term" value="P:fatty acid biosynthetic process"/>
    <property type="evidence" value="ECO:0007669"/>
    <property type="project" value="UniProtKB-KW"/>
</dbReference>
<dbReference type="GO" id="GO:0016743">
    <property type="term" value="F:carboxyl- or carbamoyltransferase activity"/>
    <property type="evidence" value="ECO:0007669"/>
    <property type="project" value="UniProtKB-UniRule"/>
</dbReference>
<comment type="cofactor">
    <cofactor evidence="4">
        <name>Zn(2+)</name>
        <dbReference type="ChEBI" id="CHEBI:29105"/>
    </cofactor>
    <text evidence="4">Binds 1 zinc ion per subunit.</text>
</comment>
<dbReference type="PANTHER" id="PTHR42995:SF5">
    <property type="entry name" value="ACETYL-COENZYME A CARBOXYLASE CARBOXYL TRANSFERASE SUBUNIT BETA, CHLOROPLASTIC"/>
    <property type="match status" value="1"/>
</dbReference>
<dbReference type="Gene3D" id="3.90.226.10">
    <property type="entry name" value="2-enoyl-CoA Hydratase, Chain A, domain 1"/>
    <property type="match status" value="1"/>
</dbReference>
<comment type="subunit">
    <text evidence="4">Acetyl-CoA carboxylase is a heterohexamer composed of biotin carboxyl carrier protein (AccB), biotin carboxylase (AccC) and two subunits each of ACCase subunit alpha (AccA) and ACCase subunit beta (AccD).</text>
</comment>
<evidence type="ECO:0000256" key="3">
    <source>
        <dbReference type="ARBA" id="ARBA00023160"/>
    </source>
</evidence>
<dbReference type="GO" id="GO:0005524">
    <property type="term" value="F:ATP binding"/>
    <property type="evidence" value="ECO:0007669"/>
    <property type="project" value="UniProtKB-KW"/>
</dbReference>
<accession>A0A9Q9BJ51</accession>
<dbReference type="RefSeq" id="WP_253717434.1">
    <property type="nucleotide sequence ID" value="NZ_CP051522.1"/>
</dbReference>
<reference evidence="6" key="1">
    <citation type="submission" date="2020-04" db="EMBL/GenBank/DDBJ databases">
        <title>Comparative genomics of oral phylogroup-2 Treponema strains.</title>
        <authorList>
            <person name="Zeng H."/>
            <person name="Chan Y.K."/>
            <person name="Watt R.M."/>
        </authorList>
    </citation>
    <scope>NUCLEOTIDE SEQUENCE</scope>
    <source>
        <strain evidence="6">OMZ 905</strain>
    </source>
</reference>
<comment type="subcellular location">
    <subcellularLocation>
        <location evidence="4">Cytoplasm</location>
    </subcellularLocation>
</comment>
<keyword evidence="4" id="KW-0444">Lipid biosynthesis</keyword>
<dbReference type="Pfam" id="PF01039">
    <property type="entry name" value="Carboxyl_trans"/>
    <property type="match status" value="1"/>
</dbReference>
<name>A0A9Q9BJ51_TREDN</name>
<comment type="pathway">
    <text evidence="4">Lipid metabolism; malonyl-CoA biosynthesis; malonyl-CoA from acetyl-CoA: step 1/1.</text>
</comment>
<evidence type="ECO:0000256" key="4">
    <source>
        <dbReference type="HAMAP-Rule" id="MF_01395"/>
    </source>
</evidence>
<comment type="similarity">
    <text evidence="4">Belongs to the AccD/PCCB family.</text>
</comment>
<dbReference type="InterPro" id="IPR011762">
    <property type="entry name" value="COA_CT_N"/>
</dbReference>
<protein>
    <recommendedName>
        <fullName evidence="4">Acetyl-coenzyme A carboxylase carboxyl transferase subunit beta</fullName>
        <shortName evidence="4">ACCase subunit beta</shortName>
        <shortName evidence="4">Acetyl-CoA carboxylase carboxyltransferase subunit beta</shortName>
        <ecNumber evidence="4">2.1.3.15</ecNumber>
    </recommendedName>
</protein>
<keyword evidence="4" id="KW-0862">Zinc</keyword>
<evidence type="ECO:0000313" key="7">
    <source>
        <dbReference type="Proteomes" id="UP001056981"/>
    </source>
</evidence>
<keyword evidence="2 4" id="KW-0276">Fatty acid metabolism</keyword>
<dbReference type="SUPFAM" id="SSF52096">
    <property type="entry name" value="ClpP/crotonase"/>
    <property type="match status" value="1"/>
</dbReference>
<keyword evidence="4" id="KW-0067">ATP-binding</keyword>
<dbReference type="PRINTS" id="PR01070">
    <property type="entry name" value="ACCCTRFRASEB"/>
</dbReference>
<feature type="binding site" evidence="4">
    <location>
        <position position="25"/>
    </location>
    <ligand>
        <name>Zn(2+)</name>
        <dbReference type="ChEBI" id="CHEBI:29105"/>
    </ligand>
</feature>
<proteinExistence type="inferred from homology"/>